<feature type="domain" description="Pyruvate flavodoxin/ferredoxin oxidoreductase pyrimidine binding" evidence="2">
    <location>
        <begin position="15"/>
        <end position="239"/>
    </location>
</feature>
<dbReference type="AlphaFoldDB" id="D6SRN8"/>
<protein>
    <submittedName>
        <fullName evidence="4">Pyruvate flavodoxin/ferredoxin oxidoreductase domain protein</fullName>
    </submittedName>
</protein>
<sequence>MSKAIGLEVSLAVAEAVKQANVDVISAYPITPQTHIVEELSVYVANGELDAEYIPVESEHSAMSAAIGSSAAGARSYTATAAQGLAYMHETLFIASGMRLPIVMTVANRALSAPISIWNDHSDIMAERDVGWVQLFGENGQEAYELSIIAFKIAEDHRVLLPAIVNIDGFILTHMIEPVTFLDQAKIDEFLPPFKPALTLNPEKPVTMGPVGVPEVYTESRKQCEQALWNSLEVVREVFDEWKQKFDHEYKLIEKNGDPQGKTLFITMGSQGETTMNAVEDLQAQGESVGQVRIRLWRPFPREDFLQAIKGAEKIIVIDRALSPGAYSGPVAQEILALLYSQETRPRVYNVIAGLGGRDVTVNDFKEMYAQAQKDSLDPNYTIWGVCSDAK</sequence>
<dbReference type="Pfam" id="PF17147">
    <property type="entry name" value="PFOR_II"/>
    <property type="match status" value="1"/>
</dbReference>
<dbReference type="InterPro" id="IPR029061">
    <property type="entry name" value="THDP-binding"/>
</dbReference>
<dbReference type="SUPFAM" id="SSF52518">
    <property type="entry name" value="Thiamin diphosphate-binding fold (THDP-binding)"/>
    <property type="match status" value="1"/>
</dbReference>
<evidence type="ECO:0000256" key="1">
    <source>
        <dbReference type="ARBA" id="ARBA00023002"/>
    </source>
</evidence>
<keyword evidence="5" id="KW-1185">Reference proteome</keyword>
<evidence type="ECO:0000313" key="4">
    <source>
        <dbReference type="EMBL" id="EFI33354.1"/>
    </source>
</evidence>
<dbReference type="InterPro" id="IPR002880">
    <property type="entry name" value="Pyrv_Fd/Flavodoxin_OxRdtase_N"/>
</dbReference>
<dbReference type="GO" id="GO:0006979">
    <property type="term" value="P:response to oxidative stress"/>
    <property type="evidence" value="ECO:0007669"/>
    <property type="project" value="TreeGrafter"/>
</dbReference>
<name>D6SRN8_9BACT</name>
<dbReference type="InterPro" id="IPR033412">
    <property type="entry name" value="PFOR_II"/>
</dbReference>
<gene>
    <name evidence="4" type="ORF">Dthio_PD0682</name>
</gene>
<dbReference type="CDD" id="cd07034">
    <property type="entry name" value="TPP_PYR_PFOR_IOR-alpha_like"/>
    <property type="match status" value="1"/>
</dbReference>
<dbReference type="Gene3D" id="3.40.50.970">
    <property type="match status" value="1"/>
</dbReference>
<evidence type="ECO:0000259" key="2">
    <source>
        <dbReference type="Pfam" id="PF01855"/>
    </source>
</evidence>
<dbReference type="InterPro" id="IPR009014">
    <property type="entry name" value="Transketo_C/PFOR_II"/>
</dbReference>
<organism evidence="4 5">
    <name type="scientific">Desulfonatronospira thiodismutans ASO3-1</name>
    <dbReference type="NCBI Taxonomy" id="555779"/>
    <lineage>
        <taxon>Bacteria</taxon>
        <taxon>Pseudomonadati</taxon>
        <taxon>Thermodesulfobacteriota</taxon>
        <taxon>Desulfovibrionia</taxon>
        <taxon>Desulfovibrionales</taxon>
        <taxon>Desulfonatronovibrionaceae</taxon>
        <taxon>Desulfonatronospira</taxon>
    </lineage>
</organism>
<dbReference type="SUPFAM" id="SSF52922">
    <property type="entry name" value="TK C-terminal domain-like"/>
    <property type="match status" value="1"/>
</dbReference>
<dbReference type="Pfam" id="PF01855">
    <property type="entry name" value="POR_N"/>
    <property type="match status" value="1"/>
</dbReference>
<dbReference type="eggNOG" id="COG0674">
    <property type="taxonomic scope" value="Bacteria"/>
</dbReference>
<dbReference type="OrthoDB" id="9794954at2"/>
<dbReference type="FunFam" id="3.40.50.970:FF:000012">
    <property type="entry name" value="Pyruvate:ferredoxin (Flavodoxin) oxidoreductase"/>
    <property type="match status" value="1"/>
</dbReference>
<comment type="caution">
    <text evidence="4">The sequence shown here is derived from an EMBL/GenBank/DDBJ whole genome shotgun (WGS) entry which is preliminary data.</text>
</comment>
<dbReference type="PANTHER" id="PTHR32154">
    <property type="entry name" value="PYRUVATE-FLAVODOXIN OXIDOREDUCTASE-RELATED"/>
    <property type="match status" value="1"/>
</dbReference>
<evidence type="ECO:0000313" key="5">
    <source>
        <dbReference type="Proteomes" id="UP000005496"/>
    </source>
</evidence>
<dbReference type="GO" id="GO:0016491">
    <property type="term" value="F:oxidoreductase activity"/>
    <property type="evidence" value="ECO:0007669"/>
    <property type="project" value="UniProtKB-KW"/>
</dbReference>
<feature type="domain" description="Pyruvate:ferredoxin oxidoreductase core" evidence="3">
    <location>
        <begin position="263"/>
        <end position="364"/>
    </location>
</feature>
<dbReference type="RefSeq" id="WP_008870712.1">
    <property type="nucleotide sequence ID" value="NZ_ACJN02000003.1"/>
</dbReference>
<evidence type="ECO:0000259" key="3">
    <source>
        <dbReference type="Pfam" id="PF17147"/>
    </source>
</evidence>
<dbReference type="EMBL" id="ACJN02000003">
    <property type="protein sequence ID" value="EFI33354.1"/>
    <property type="molecule type" value="Genomic_DNA"/>
</dbReference>
<dbReference type="Gene3D" id="3.40.50.920">
    <property type="match status" value="1"/>
</dbReference>
<dbReference type="PANTHER" id="PTHR32154:SF0">
    <property type="entry name" value="PYRUVATE-FLAVODOXIN OXIDOREDUCTASE-RELATED"/>
    <property type="match status" value="1"/>
</dbReference>
<accession>D6SRN8</accession>
<dbReference type="Proteomes" id="UP000005496">
    <property type="component" value="Unassembled WGS sequence"/>
</dbReference>
<reference evidence="4" key="1">
    <citation type="submission" date="2010-05" db="EMBL/GenBank/DDBJ databases">
        <title>The draft genome of Desulfonatronospira thiodismutans ASO3-1.</title>
        <authorList>
            <consortium name="US DOE Joint Genome Institute (JGI-PGF)"/>
            <person name="Lucas S."/>
            <person name="Copeland A."/>
            <person name="Lapidus A."/>
            <person name="Cheng J.-F."/>
            <person name="Bruce D."/>
            <person name="Goodwin L."/>
            <person name="Pitluck S."/>
            <person name="Chertkov O."/>
            <person name="Brettin T."/>
            <person name="Detter J.C."/>
            <person name="Han C."/>
            <person name="Land M.L."/>
            <person name="Hauser L."/>
            <person name="Kyrpides N."/>
            <person name="Mikhailova N."/>
            <person name="Muyzer G."/>
            <person name="Woyke T."/>
        </authorList>
    </citation>
    <scope>NUCLEOTIDE SEQUENCE [LARGE SCALE GENOMIC DNA]</scope>
    <source>
        <strain evidence="4">ASO3-1</strain>
    </source>
</reference>
<keyword evidence="1" id="KW-0560">Oxidoreductase</keyword>
<proteinExistence type="predicted"/>
<keyword evidence="4" id="KW-0670">Pyruvate</keyword>
<dbReference type="InterPro" id="IPR050722">
    <property type="entry name" value="Pyruvate:ferred/Flavod_OxRd"/>
</dbReference>